<protein>
    <recommendedName>
        <fullName evidence="5">PUM-HD domain-containing protein</fullName>
    </recommendedName>
</protein>
<keyword evidence="3" id="KW-0694">RNA-binding</keyword>
<dbReference type="GO" id="GO:0005737">
    <property type="term" value="C:cytoplasm"/>
    <property type="evidence" value="ECO:0007669"/>
    <property type="project" value="TreeGrafter"/>
</dbReference>
<evidence type="ECO:0000256" key="3">
    <source>
        <dbReference type="ARBA" id="ARBA00022884"/>
    </source>
</evidence>
<evidence type="ECO:0000313" key="7">
    <source>
        <dbReference type="Proteomes" id="UP001359559"/>
    </source>
</evidence>
<dbReference type="GO" id="GO:0003729">
    <property type="term" value="F:mRNA binding"/>
    <property type="evidence" value="ECO:0007669"/>
    <property type="project" value="TreeGrafter"/>
</dbReference>
<dbReference type="GO" id="GO:0006417">
    <property type="term" value="P:regulation of translation"/>
    <property type="evidence" value="ECO:0007669"/>
    <property type="project" value="UniProtKB-KW"/>
</dbReference>
<organism evidence="6 7">
    <name type="scientific">Clitoria ternatea</name>
    <name type="common">Butterfly pea</name>
    <dbReference type="NCBI Taxonomy" id="43366"/>
    <lineage>
        <taxon>Eukaryota</taxon>
        <taxon>Viridiplantae</taxon>
        <taxon>Streptophyta</taxon>
        <taxon>Embryophyta</taxon>
        <taxon>Tracheophyta</taxon>
        <taxon>Spermatophyta</taxon>
        <taxon>Magnoliopsida</taxon>
        <taxon>eudicotyledons</taxon>
        <taxon>Gunneridae</taxon>
        <taxon>Pentapetalae</taxon>
        <taxon>rosids</taxon>
        <taxon>fabids</taxon>
        <taxon>Fabales</taxon>
        <taxon>Fabaceae</taxon>
        <taxon>Papilionoideae</taxon>
        <taxon>50 kb inversion clade</taxon>
        <taxon>NPAAA clade</taxon>
        <taxon>indigoferoid/millettioid clade</taxon>
        <taxon>Phaseoleae</taxon>
        <taxon>Clitoria</taxon>
    </lineage>
</organism>
<evidence type="ECO:0000256" key="1">
    <source>
        <dbReference type="ARBA" id="ARBA00022737"/>
    </source>
</evidence>
<dbReference type="EMBL" id="JAYKXN010000004">
    <property type="protein sequence ID" value="KAK7292885.1"/>
    <property type="molecule type" value="Genomic_DNA"/>
</dbReference>
<keyword evidence="2" id="KW-0810">Translation regulation</keyword>
<accession>A0AAN9J5Z8</accession>
<reference evidence="6 7" key="1">
    <citation type="submission" date="2024-01" db="EMBL/GenBank/DDBJ databases">
        <title>The genomes of 5 underutilized Papilionoideae crops provide insights into root nodulation and disease resistance.</title>
        <authorList>
            <person name="Yuan L."/>
        </authorList>
    </citation>
    <scope>NUCLEOTIDE SEQUENCE [LARGE SCALE GENOMIC DNA]</scope>
    <source>
        <strain evidence="6">LY-2023</strain>
        <tissue evidence="6">Leaf</tissue>
    </source>
</reference>
<dbReference type="InterPro" id="IPR001313">
    <property type="entry name" value="Pumilio_RNA-bd_rpt"/>
</dbReference>
<dbReference type="PROSITE" id="PS50303">
    <property type="entry name" value="PUM_HD"/>
    <property type="match status" value="1"/>
</dbReference>
<dbReference type="PANTHER" id="PTHR12537">
    <property type="entry name" value="RNA BINDING PROTEIN PUMILIO-RELATED"/>
    <property type="match status" value="1"/>
</dbReference>
<proteinExistence type="predicted"/>
<dbReference type="SUPFAM" id="SSF48371">
    <property type="entry name" value="ARM repeat"/>
    <property type="match status" value="1"/>
</dbReference>
<evidence type="ECO:0000313" key="6">
    <source>
        <dbReference type="EMBL" id="KAK7292885.1"/>
    </source>
</evidence>
<feature type="repeat" description="Pumilio" evidence="4">
    <location>
        <begin position="156"/>
        <end position="191"/>
    </location>
</feature>
<dbReference type="Pfam" id="PF00806">
    <property type="entry name" value="PUF"/>
    <property type="match status" value="2"/>
</dbReference>
<dbReference type="PROSITE" id="PS50302">
    <property type="entry name" value="PUM"/>
    <property type="match status" value="2"/>
</dbReference>
<evidence type="ECO:0000259" key="5">
    <source>
        <dbReference type="PROSITE" id="PS50303"/>
    </source>
</evidence>
<dbReference type="InterPro" id="IPR016024">
    <property type="entry name" value="ARM-type_fold"/>
</dbReference>
<dbReference type="Gene3D" id="1.25.10.10">
    <property type="entry name" value="Leucine-rich Repeat Variant"/>
    <property type="match status" value="1"/>
</dbReference>
<sequence length="226" mass="25753">MTTSFAWPHLADDMCQQSKYFTQRPHRLLQVLPIPTFLCHKGTLKIHYYYGCGSFGGFTPQSSNFWSGFYSYPTLGVANNRYSSSYNDGFFCYDPLVRQKEFGSVFSVVSIFNGVQQKPFGVGGAGNFLNGFVGNKRSNNVVGYGVNERHVRWFNELRGKVVMLAMDQHLCRTLQEALKKLTTEEFSTIFMELTNHVAELMVDSFGNYVIKRTVEICSEEQPTHII</sequence>
<dbReference type="Proteomes" id="UP001359559">
    <property type="component" value="Unassembled WGS sequence"/>
</dbReference>
<feature type="domain" description="PUM-HD" evidence="5">
    <location>
        <begin position="133"/>
        <end position="226"/>
    </location>
</feature>
<evidence type="ECO:0000256" key="4">
    <source>
        <dbReference type="PROSITE-ProRule" id="PRU00317"/>
    </source>
</evidence>
<comment type="caution">
    <text evidence="6">The sequence shown here is derived from an EMBL/GenBank/DDBJ whole genome shotgun (WGS) entry which is preliminary data.</text>
</comment>
<dbReference type="SMART" id="SM00025">
    <property type="entry name" value="Pumilio"/>
    <property type="match status" value="2"/>
</dbReference>
<gene>
    <name evidence="6" type="ORF">RJT34_15740</name>
</gene>
<dbReference type="AlphaFoldDB" id="A0AAN9J5Z8"/>
<keyword evidence="1" id="KW-0677">Repeat</keyword>
<name>A0AAN9J5Z8_CLITE</name>
<keyword evidence="7" id="KW-1185">Reference proteome</keyword>
<dbReference type="InterPro" id="IPR011989">
    <property type="entry name" value="ARM-like"/>
</dbReference>
<dbReference type="PANTHER" id="PTHR12537:SF63">
    <property type="entry name" value="PUMILIO HOMOLOG 15"/>
    <property type="match status" value="1"/>
</dbReference>
<evidence type="ECO:0000256" key="2">
    <source>
        <dbReference type="ARBA" id="ARBA00022845"/>
    </source>
</evidence>
<dbReference type="InterPro" id="IPR033133">
    <property type="entry name" value="PUM-HD"/>
</dbReference>
<feature type="repeat" description="Pumilio" evidence="4">
    <location>
        <begin position="192"/>
        <end position="226"/>
    </location>
</feature>